<dbReference type="Gene3D" id="1.10.287.70">
    <property type="match status" value="1"/>
</dbReference>
<feature type="transmembrane region" description="Helical" evidence="1">
    <location>
        <begin position="552"/>
        <end position="570"/>
    </location>
</feature>
<feature type="transmembrane region" description="Helical" evidence="1">
    <location>
        <begin position="521"/>
        <end position="540"/>
    </location>
</feature>
<dbReference type="InterPro" id="IPR013099">
    <property type="entry name" value="K_chnl_dom"/>
</dbReference>
<dbReference type="AlphaFoldDB" id="A0A256ITS1"/>
<dbReference type="SUPFAM" id="SSF81324">
    <property type="entry name" value="Voltage-gated potassium channels"/>
    <property type="match status" value="1"/>
</dbReference>
<organism evidence="3 4">
    <name type="scientific">Halorubrum ezzemoulense</name>
    <name type="common">Halorubrum chaoviator</name>
    <dbReference type="NCBI Taxonomy" id="337243"/>
    <lineage>
        <taxon>Archaea</taxon>
        <taxon>Methanobacteriati</taxon>
        <taxon>Methanobacteriota</taxon>
        <taxon>Stenosarchaea group</taxon>
        <taxon>Halobacteria</taxon>
        <taxon>Halobacteriales</taxon>
        <taxon>Haloferacaceae</taxon>
        <taxon>Halorubrum</taxon>
    </lineage>
</organism>
<keyword evidence="1" id="KW-1133">Transmembrane helix</keyword>
<comment type="caution">
    <text evidence="3">The sequence shown here is derived from an EMBL/GenBank/DDBJ whole genome shotgun (WGS) entry which is preliminary data.</text>
</comment>
<dbReference type="PANTHER" id="PTHR14136">
    <property type="entry name" value="BTB_POZ DOMAIN-CONTAINING PROTEIN KCTD9"/>
    <property type="match status" value="1"/>
</dbReference>
<sequence length="575" mass="63519">MKEAPEEKCGYTWPEHDLDDGLNHESCCWRDSYKDSNRCIWHAELSEVDEKPVETLQDSLVDSEVSEQTHPGGELLDGAVLTGIEFGDDFAVDGYYFRHADLSETDLSDASLSDTNLHQTDLLGANLTDANLRDADLTDTQIQHANLTDADLGNADLTDTHLWAANLTRTNLRDADLAHAVLWDTTFTGASLVSTDLTDAVLVNADFTDALLAGADLTDGDLMDADFTEAYLRGANLTNASLREATLTDANFRDTNLTDADLRDSDLSGSNFKDTLLRWASLEDATAIRTNFTDADLLGANLEGASLKDSQFDGTNLTGARLYDTKPQGMSINDQTIFSDQTVYEREADPCESWKPLNGESTIPTSLPDKFALAVRSGQVLQSRFRTVDASPPSGFIAEVRQAITRFRRHRNLNTELRREVSDRLKKATSVYRIRQRLQRENSRPRDVAEPYVREQHSRRKRAFVTGSYWEWFKHATYRWVMLYGESPARVVGTSIAVVAVFAAIYSLVGGIVIGGEDPDLIGNIYFSAVTFSTLGYGGIEPTTTTTQLLASVQSLIGGILIALLVAVFGRRALR</sequence>
<evidence type="ECO:0000313" key="3">
    <source>
        <dbReference type="EMBL" id="OYR59959.1"/>
    </source>
</evidence>
<evidence type="ECO:0000259" key="2">
    <source>
        <dbReference type="Pfam" id="PF07885"/>
    </source>
</evidence>
<gene>
    <name evidence="3" type="ORF">DJ80_16665</name>
</gene>
<name>A0A256ITS1_HALEZ</name>
<dbReference type="InterPro" id="IPR001646">
    <property type="entry name" value="5peptide_repeat"/>
</dbReference>
<dbReference type="InterPro" id="IPR051082">
    <property type="entry name" value="Pentapeptide-BTB/POZ_domain"/>
</dbReference>
<dbReference type="Proteomes" id="UP000215731">
    <property type="component" value="Unassembled WGS sequence"/>
</dbReference>
<dbReference type="Pfam" id="PF07885">
    <property type="entry name" value="Ion_trans_2"/>
    <property type="match status" value="1"/>
</dbReference>
<keyword evidence="1" id="KW-0472">Membrane</keyword>
<dbReference type="SUPFAM" id="SSF141571">
    <property type="entry name" value="Pentapeptide repeat-like"/>
    <property type="match status" value="2"/>
</dbReference>
<dbReference type="PANTHER" id="PTHR14136:SF17">
    <property type="entry name" value="BTB_POZ DOMAIN-CONTAINING PROTEIN KCTD9"/>
    <property type="match status" value="1"/>
</dbReference>
<evidence type="ECO:0000313" key="4">
    <source>
        <dbReference type="Proteomes" id="UP000215731"/>
    </source>
</evidence>
<dbReference type="RefSeq" id="WP_094553708.1">
    <property type="nucleotide sequence ID" value="NZ_NHOZ01000152.1"/>
</dbReference>
<proteinExistence type="predicted"/>
<accession>A0A256ITS1</accession>
<keyword evidence="1" id="KW-0812">Transmembrane</keyword>
<evidence type="ECO:0000256" key="1">
    <source>
        <dbReference type="SAM" id="Phobius"/>
    </source>
</evidence>
<dbReference type="Pfam" id="PF00805">
    <property type="entry name" value="Pentapeptide"/>
    <property type="match status" value="1"/>
</dbReference>
<dbReference type="EMBL" id="NHOZ01000152">
    <property type="protein sequence ID" value="OYR59959.1"/>
    <property type="molecule type" value="Genomic_DNA"/>
</dbReference>
<dbReference type="Pfam" id="PF13599">
    <property type="entry name" value="Pentapeptide_4"/>
    <property type="match status" value="2"/>
</dbReference>
<protein>
    <recommendedName>
        <fullName evidence="2">Potassium channel domain-containing protein</fullName>
    </recommendedName>
</protein>
<dbReference type="Gene3D" id="2.160.20.80">
    <property type="entry name" value="E3 ubiquitin-protein ligase SopA"/>
    <property type="match status" value="2"/>
</dbReference>
<feature type="transmembrane region" description="Helical" evidence="1">
    <location>
        <begin position="491"/>
        <end position="514"/>
    </location>
</feature>
<reference evidence="3 4" key="1">
    <citation type="journal article" date="2014" name="Front. Microbiol.">
        <title>Population and genomic analysis of the genus Halorubrum.</title>
        <authorList>
            <person name="Fullmer M.S."/>
            <person name="Soucy S.M."/>
            <person name="Swithers K.S."/>
            <person name="Makkay A.M."/>
            <person name="Wheeler R."/>
            <person name="Ventosa A."/>
            <person name="Gogarten J.P."/>
            <person name="Papke R.T."/>
        </authorList>
    </citation>
    <scope>NUCLEOTIDE SEQUENCE [LARGE SCALE GENOMIC DNA]</scope>
    <source>
        <strain evidence="3 4">Ga36</strain>
    </source>
</reference>
<feature type="domain" description="Potassium channel" evidence="2">
    <location>
        <begin position="498"/>
        <end position="572"/>
    </location>
</feature>